<dbReference type="Pfam" id="PF00198">
    <property type="entry name" value="2-oxoacid_dh"/>
    <property type="match status" value="1"/>
</dbReference>
<dbReference type="AlphaFoldDB" id="A0A523QIN9"/>
<protein>
    <recommendedName>
        <fullName evidence="1">2-oxoacid dehydrogenase acyltransferase catalytic domain-containing protein</fullName>
    </recommendedName>
</protein>
<feature type="non-terminal residue" evidence="2">
    <location>
        <position position="47"/>
    </location>
</feature>
<evidence type="ECO:0000313" key="3">
    <source>
        <dbReference type="Proteomes" id="UP000320781"/>
    </source>
</evidence>
<organism evidence="2 3">
    <name type="scientific">Aerophobetes bacterium</name>
    <dbReference type="NCBI Taxonomy" id="2030807"/>
    <lineage>
        <taxon>Bacteria</taxon>
        <taxon>Candidatus Aerophobota</taxon>
    </lineage>
</organism>
<proteinExistence type="predicted"/>
<comment type="caution">
    <text evidence="2">The sequence shown here is derived from an EMBL/GenBank/DDBJ whole genome shotgun (WGS) entry which is preliminary data.</text>
</comment>
<reference evidence="2 3" key="1">
    <citation type="submission" date="2019-03" db="EMBL/GenBank/DDBJ databases">
        <title>Metabolic potential of uncultured bacteria and archaea associated with petroleum seepage in deep-sea sediments.</title>
        <authorList>
            <person name="Dong X."/>
            <person name="Hubert C."/>
        </authorList>
    </citation>
    <scope>NUCLEOTIDE SEQUENCE [LARGE SCALE GENOMIC DNA]</scope>
    <source>
        <strain evidence="2">E44_bin92</strain>
    </source>
</reference>
<dbReference type="GO" id="GO:0016746">
    <property type="term" value="F:acyltransferase activity"/>
    <property type="evidence" value="ECO:0007669"/>
    <property type="project" value="InterPro"/>
</dbReference>
<feature type="domain" description="2-oxoacid dehydrogenase acyltransferase catalytic" evidence="1">
    <location>
        <begin position="14"/>
        <end position="45"/>
    </location>
</feature>
<dbReference type="Proteomes" id="UP000320781">
    <property type="component" value="Unassembled WGS sequence"/>
</dbReference>
<evidence type="ECO:0000259" key="1">
    <source>
        <dbReference type="Pfam" id="PF00198"/>
    </source>
</evidence>
<dbReference type="InterPro" id="IPR023213">
    <property type="entry name" value="CAT-like_dom_sf"/>
</dbReference>
<accession>A0A523QIN9</accession>
<gene>
    <name evidence="2" type="ORF">E3J95_04335</name>
</gene>
<dbReference type="InterPro" id="IPR001078">
    <property type="entry name" value="2-oxoacid_DH_actylTfrase"/>
</dbReference>
<dbReference type="EMBL" id="SOKU01000210">
    <property type="protein sequence ID" value="TES85475.1"/>
    <property type="molecule type" value="Genomic_DNA"/>
</dbReference>
<dbReference type="SUPFAM" id="SSF52777">
    <property type="entry name" value="CoA-dependent acyltransferases"/>
    <property type="match status" value="1"/>
</dbReference>
<name>A0A523QIN9_UNCAE</name>
<dbReference type="Gene3D" id="3.30.559.10">
    <property type="entry name" value="Chloramphenicol acetyltransferase-like domain"/>
    <property type="match status" value="1"/>
</dbReference>
<evidence type="ECO:0000313" key="2">
    <source>
        <dbReference type="EMBL" id="TES85475.1"/>
    </source>
</evidence>
<sequence length="47" mass="4828">MKNLPLTPPQPSSLITPIINPPQAAILAVGGMKDKPLVRGGKVVATP</sequence>